<reference evidence="2 3" key="1">
    <citation type="submission" date="2018-05" db="EMBL/GenBank/DDBJ databases">
        <title>Genomic Encyclopedia of Type Strains, Phase IV (KMG-IV): sequencing the most valuable type-strain genomes for metagenomic binning, comparative biology and taxonomic classification.</title>
        <authorList>
            <person name="Goeker M."/>
        </authorList>
    </citation>
    <scope>NUCLEOTIDE SEQUENCE [LARGE SCALE GENOMIC DNA]</scope>
    <source>
        <strain evidence="2 3">DSM 566</strain>
    </source>
</reference>
<feature type="domain" description="4-vinyl reductase 4VR" evidence="1">
    <location>
        <begin position="104"/>
        <end position="176"/>
    </location>
</feature>
<dbReference type="InterPro" id="IPR045987">
    <property type="entry name" value="DUF5943"/>
</dbReference>
<dbReference type="RefSeq" id="WP_110398900.1">
    <property type="nucleotide sequence ID" value="NZ_QJJS01000001.1"/>
</dbReference>
<comment type="caution">
    <text evidence="2">The sequence shown here is derived from an EMBL/GenBank/DDBJ whole genome shotgun (WGS) entry which is preliminary data.</text>
</comment>
<dbReference type="Pfam" id="PF19367">
    <property type="entry name" value="DUF5943"/>
    <property type="match status" value="1"/>
</dbReference>
<dbReference type="AlphaFoldDB" id="A0A318H8U1"/>
<dbReference type="PANTHER" id="PTHR35090:SF1">
    <property type="entry name" value="SLR0144 PROTEIN"/>
    <property type="match status" value="1"/>
</dbReference>
<protein>
    <submittedName>
        <fullName evidence="2">V4R domain-containing protein</fullName>
    </submittedName>
</protein>
<dbReference type="PANTHER" id="PTHR35090">
    <property type="entry name" value="DNA-DIRECTED RNA POLYMERASE SUBUNIT I"/>
    <property type="match status" value="1"/>
</dbReference>
<evidence type="ECO:0000259" key="1">
    <source>
        <dbReference type="SMART" id="SM00989"/>
    </source>
</evidence>
<dbReference type="EMBL" id="QJJS01000001">
    <property type="protein sequence ID" value="PXW99318.1"/>
    <property type="molecule type" value="Genomic_DNA"/>
</dbReference>
<dbReference type="SMART" id="SM00989">
    <property type="entry name" value="V4R"/>
    <property type="match status" value="1"/>
</dbReference>
<dbReference type="InterPro" id="IPR024096">
    <property type="entry name" value="NO_sig/Golgi_transp_ligand-bd"/>
</dbReference>
<organism evidence="2 3">
    <name type="scientific">Sphaerotilus hippei</name>
    <dbReference type="NCBI Taxonomy" id="744406"/>
    <lineage>
        <taxon>Bacteria</taxon>
        <taxon>Pseudomonadati</taxon>
        <taxon>Pseudomonadota</taxon>
        <taxon>Betaproteobacteria</taxon>
        <taxon>Burkholderiales</taxon>
        <taxon>Sphaerotilaceae</taxon>
        <taxon>Sphaerotilus</taxon>
    </lineage>
</organism>
<keyword evidence="3" id="KW-1185">Reference proteome</keyword>
<gene>
    <name evidence="2" type="ORF">C7444_101148</name>
</gene>
<dbReference type="Gene3D" id="3.30.1380.20">
    <property type="entry name" value="Trafficking protein particle complex subunit 3"/>
    <property type="match status" value="1"/>
</dbReference>
<dbReference type="InterPro" id="IPR004096">
    <property type="entry name" value="V4R"/>
</dbReference>
<sequence length="179" mass="19679">MQPQLPIDVNADTGVWTTDGLPMIYVPRHFFVNNHVEAEAAIGREAYAAGLYKGGYRSAWFWCEQESKTHGLQGLAVYEHYLKRLSQRGWGQFAFESVDAATGHARVTLHHSVFVLAQGIAGVPVSADKACYLFAGWFSGAMDWVGQATGQTWKTRSEETKCAGEGHAHCIFTVTPITA</sequence>
<name>A0A318H8U1_9BURK</name>
<evidence type="ECO:0000313" key="3">
    <source>
        <dbReference type="Proteomes" id="UP000247811"/>
    </source>
</evidence>
<dbReference type="OrthoDB" id="8264576at2"/>
<dbReference type="SUPFAM" id="SSF111126">
    <property type="entry name" value="Ligand-binding domain in the NO signalling and Golgi transport"/>
    <property type="match status" value="1"/>
</dbReference>
<proteinExistence type="predicted"/>
<dbReference type="Proteomes" id="UP000247811">
    <property type="component" value="Unassembled WGS sequence"/>
</dbReference>
<accession>A0A318H8U1</accession>
<evidence type="ECO:0000313" key="2">
    <source>
        <dbReference type="EMBL" id="PXW99318.1"/>
    </source>
</evidence>